<dbReference type="Proteomes" id="UP001162131">
    <property type="component" value="Unassembled WGS sequence"/>
</dbReference>
<keyword evidence="1" id="KW-0489">Methyltransferase</keyword>
<gene>
    <name evidence="5" type="ORF">BSTOLATCC_MIC22282</name>
</gene>
<dbReference type="AlphaFoldDB" id="A0AAU9J0M1"/>
<dbReference type="PANTHER" id="PTHR43712:SF2">
    <property type="entry name" value="O-METHYLTRANSFERASE CICE"/>
    <property type="match status" value="1"/>
</dbReference>
<dbReference type="InterPro" id="IPR001077">
    <property type="entry name" value="COMT_C"/>
</dbReference>
<dbReference type="CDD" id="cd02440">
    <property type="entry name" value="AdoMet_MTases"/>
    <property type="match status" value="1"/>
</dbReference>
<accession>A0AAU9J0M1</accession>
<dbReference type="Gene3D" id="3.40.50.150">
    <property type="entry name" value="Vaccinia Virus protein VP39"/>
    <property type="match status" value="1"/>
</dbReference>
<dbReference type="Pfam" id="PF00891">
    <property type="entry name" value="Methyltransf_2"/>
    <property type="match status" value="1"/>
</dbReference>
<dbReference type="GO" id="GO:0032259">
    <property type="term" value="P:methylation"/>
    <property type="evidence" value="ECO:0007669"/>
    <property type="project" value="UniProtKB-KW"/>
</dbReference>
<dbReference type="InterPro" id="IPR016461">
    <property type="entry name" value="COMT-like"/>
</dbReference>
<comment type="caution">
    <text evidence="5">The sequence shown here is derived from an EMBL/GenBank/DDBJ whole genome shotgun (WGS) entry which is preliminary data.</text>
</comment>
<organism evidence="5 6">
    <name type="scientific">Blepharisma stoltei</name>
    <dbReference type="NCBI Taxonomy" id="1481888"/>
    <lineage>
        <taxon>Eukaryota</taxon>
        <taxon>Sar</taxon>
        <taxon>Alveolata</taxon>
        <taxon>Ciliophora</taxon>
        <taxon>Postciliodesmatophora</taxon>
        <taxon>Heterotrichea</taxon>
        <taxon>Heterotrichida</taxon>
        <taxon>Blepharismidae</taxon>
        <taxon>Blepharisma</taxon>
    </lineage>
</organism>
<sequence length="347" mass="38997">MDKISRRNKIMQDLIGPDLAAILYSALELNLPELLTTPKSIEILAEITGAIPEKLEKTMIALKSFGFFSHNPKTNEWTNSRLSSELLIEALYNVSKYLLMPYKRELLCSFTDSLRVEESAQEIRFGCKFYEYLTQNATILGFYEKAMAGWTNIEGKKAMAVDLSSSSRVLDLGGGDGSLLINIALENPHITGSIFEIPENMSTITKNIENNALEQRLTAVPGNFFDSVPEGYDCILLKNILVIYTDADCVRILKNCRNSLKPGNKIKWFEGIKDKTNPRKWTFVQDVGMMAWGRGRVRTNEEMEKILNEAGFRVESFTPAIKKDLYGDDGPLLIPASSYYCTNAVAI</sequence>
<dbReference type="PANTHER" id="PTHR43712">
    <property type="entry name" value="PUTATIVE (AFU_ORTHOLOGUE AFUA_4G14580)-RELATED"/>
    <property type="match status" value="1"/>
</dbReference>
<protein>
    <recommendedName>
        <fullName evidence="4">O-methyltransferase C-terminal domain-containing protein</fullName>
    </recommendedName>
</protein>
<proteinExistence type="predicted"/>
<keyword evidence="2" id="KW-0808">Transferase</keyword>
<dbReference type="SUPFAM" id="SSF53335">
    <property type="entry name" value="S-adenosyl-L-methionine-dependent methyltransferases"/>
    <property type="match status" value="1"/>
</dbReference>
<dbReference type="InterPro" id="IPR029063">
    <property type="entry name" value="SAM-dependent_MTases_sf"/>
</dbReference>
<name>A0AAU9J0M1_9CILI</name>
<dbReference type="Gene3D" id="1.10.10.10">
    <property type="entry name" value="Winged helix-like DNA-binding domain superfamily/Winged helix DNA-binding domain"/>
    <property type="match status" value="1"/>
</dbReference>
<keyword evidence="3" id="KW-0949">S-adenosyl-L-methionine</keyword>
<evidence type="ECO:0000313" key="5">
    <source>
        <dbReference type="EMBL" id="CAG9318924.1"/>
    </source>
</evidence>
<dbReference type="PIRSF" id="PIRSF005739">
    <property type="entry name" value="O-mtase"/>
    <property type="match status" value="1"/>
</dbReference>
<evidence type="ECO:0000256" key="3">
    <source>
        <dbReference type="ARBA" id="ARBA00022691"/>
    </source>
</evidence>
<evidence type="ECO:0000256" key="1">
    <source>
        <dbReference type="ARBA" id="ARBA00022603"/>
    </source>
</evidence>
<dbReference type="GO" id="GO:0008171">
    <property type="term" value="F:O-methyltransferase activity"/>
    <property type="evidence" value="ECO:0007669"/>
    <property type="project" value="InterPro"/>
</dbReference>
<evidence type="ECO:0000256" key="2">
    <source>
        <dbReference type="ARBA" id="ARBA00022679"/>
    </source>
</evidence>
<evidence type="ECO:0000259" key="4">
    <source>
        <dbReference type="Pfam" id="PF00891"/>
    </source>
</evidence>
<dbReference type="EMBL" id="CAJZBQ010000021">
    <property type="protein sequence ID" value="CAG9318924.1"/>
    <property type="molecule type" value="Genomic_DNA"/>
</dbReference>
<dbReference type="InterPro" id="IPR036388">
    <property type="entry name" value="WH-like_DNA-bd_sf"/>
</dbReference>
<feature type="domain" description="O-methyltransferase C-terminal" evidence="4">
    <location>
        <begin position="122"/>
        <end position="313"/>
    </location>
</feature>
<keyword evidence="6" id="KW-1185">Reference proteome</keyword>
<reference evidence="5" key="1">
    <citation type="submission" date="2021-09" db="EMBL/GenBank/DDBJ databases">
        <authorList>
            <consortium name="AG Swart"/>
            <person name="Singh M."/>
            <person name="Singh A."/>
            <person name="Seah K."/>
            <person name="Emmerich C."/>
        </authorList>
    </citation>
    <scope>NUCLEOTIDE SEQUENCE</scope>
    <source>
        <strain evidence="5">ATCC30299</strain>
    </source>
</reference>
<evidence type="ECO:0000313" key="6">
    <source>
        <dbReference type="Proteomes" id="UP001162131"/>
    </source>
</evidence>
<dbReference type="PROSITE" id="PS51683">
    <property type="entry name" value="SAM_OMT_II"/>
    <property type="match status" value="1"/>
</dbReference>